<sequence>MYRTKRKAVEEEQRLAAANSTGFNCLELRTPRLRRRTAAVAAALAATSDGSDTGSRSAVDQQGRSQGLAGQEADQRVREKPQRPPHRKQHSRQHATAVGVQLLDTASHRGAPVQPQADPASSHLHCTLDAHRHQHLVLAELQLRTLADAGMAGDQLLMAAVLQSARRAQLATPHCANRCVMALLPRMRLHFSSDPAGLEHEVSCLLEAVTCGSFPLDQEADAPSPLQRSGSQRQLHQSSHEVLVRLTVFVAAGGVACWHQGPPEADLRLAYSPLAGSLTWSSPAFSLRFPGTACPQVDLFTAVHRYLTASRGAALPASILPPLLPSTCLGSGLGPLSPSAVAHPTAGLPGSTSQPFAPIEVEMQAGRAAGRAGPALPPTSLPLQQASLAPATCHPRMSPAAMAAALSGTPYLHTPSNACQQPQHPAVTSPPGSPTASELLFEGSCVAAWQAAAAAGVPPMHGTASTSTRAPLSPGLGVGNVPLDCPLLFDEQSIFDPLCFDSLFASL</sequence>
<dbReference type="Proteomes" id="UP001055712">
    <property type="component" value="Unassembled WGS sequence"/>
</dbReference>
<evidence type="ECO:0000256" key="1">
    <source>
        <dbReference type="SAM" id="MobiDB-lite"/>
    </source>
</evidence>
<feature type="compositionally biased region" description="Basic residues" evidence="1">
    <location>
        <begin position="83"/>
        <end position="93"/>
    </location>
</feature>
<keyword evidence="3" id="KW-1185">Reference proteome</keyword>
<organism evidence="2 3">
    <name type="scientific">Chlorella vulgaris</name>
    <name type="common">Green alga</name>
    <dbReference type="NCBI Taxonomy" id="3077"/>
    <lineage>
        <taxon>Eukaryota</taxon>
        <taxon>Viridiplantae</taxon>
        <taxon>Chlorophyta</taxon>
        <taxon>core chlorophytes</taxon>
        <taxon>Trebouxiophyceae</taxon>
        <taxon>Chlorellales</taxon>
        <taxon>Chlorellaceae</taxon>
        <taxon>Chlorella clade</taxon>
        <taxon>Chlorella</taxon>
    </lineage>
</organism>
<proteinExistence type="predicted"/>
<gene>
    <name evidence="2" type="ORF">D9Q98_007721</name>
</gene>
<dbReference type="AlphaFoldDB" id="A0A9D4YTK9"/>
<accession>A0A9D4YTK9</accession>
<evidence type="ECO:0000313" key="2">
    <source>
        <dbReference type="EMBL" id="KAI3425745.1"/>
    </source>
</evidence>
<feature type="region of interest" description="Disordered" evidence="1">
    <location>
        <begin position="413"/>
        <end position="435"/>
    </location>
</feature>
<feature type="compositionally biased region" description="Basic and acidic residues" evidence="1">
    <location>
        <begin position="73"/>
        <end position="82"/>
    </location>
</feature>
<evidence type="ECO:0000313" key="3">
    <source>
        <dbReference type="Proteomes" id="UP001055712"/>
    </source>
</evidence>
<feature type="region of interest" description="Disordered" evidence="1">
    <location>
        <begin position="1"/>
        <end position="23"/>
    </location>
</feature>
<feature type="compositionally biased region" description="Polar residues" evidence="1">
    <location>
        <begin position="48"/>
        <end position="65"/>
    </location>
</feature>
<feature type="compositionally biased region" description="Polar residues" evidence="1">
    <location>
        <begin position="414"/>
        <end position="423"/>
    </location>
</feature>
<reference evidence="2" key="1">
    <citation type="journal article" date="2019" name="Plant J.">
        <title>Chlorella vulgaris genome assembly and annotation reveals the molecular basis for metabolic acclimation to high light conditions.</title>
        <authorList>
            <person name="Cecchin M."/>
            <person name="Marcolungo L."/>
            <person name="Rossato M."/>
            <person name="Girolomoni L."/>
            <person name="Cosentino E."/>
            <person name="Cuine S."/>
            <person name="Li-Beisson Y."/>
            <person name="Delledonne M."/>
            <person name="Ballottari M."/>
        </authorList>
    </citation>
    <scope>NUCLEOTIDE SEQUENCE</scope>
    <source>
        <strain evidence="2">211/11P</strain>
    </source>
</reference>
<feature type="region of interest" description="Disordered" evidence="1">
    <location>
        <begin position="39"/>
        <end position="95"/>
    </location>
</feature>
<comment type="caution">
    <text evidence="2">The sequence shown here is derived from an EMBL/GenBank/DDBJ whole genome shotgun (WGS) entry which is preliminary data.</text>
</comment>
<dbReference type="EMBL" id="SIDB01000011">
    <property type="protein sequence ID" value="KAI3425745.1"/>
    <property type="molecule type" value="Genomic_DNA"/>
</dbReference>
<reference evidence="2" key="2">
    <citation type="submission" date="2020-11" db="EMBL/GenBank/DDBJ databases">
        <authorList>
            <person name="Cecchin M."/>
            <person name="Marcolungo L."/>
            <person name="Rossato M."/>
            <person name="Girolomoni L."/>
            <person name="Cosentino E."/>
            <person name="Cuine S."/>
            <person name="Li-Beisson Y."/>
            <person name="Delledonne M."/>
            <person name="Ballottari M."/>
        </authorList>
    </citation>
    <scope>NUCLEOTIDE SEQUENCE</scope>
    <source>
        <strain evidence="2">211/11P</strain>
        <tissue evidence="2">Whole cell</tissue>
    </source>
</reference>
<name>A0A9D4YTK9_CHLVU</name>
<dbReference type="OrthoDB" id="10548327at2759"/>
<protein>
    <submittedName>
        <fullName evidence="2">Uncharacterized protein</fullName>
    </submittedName>
</protein>